<comment type="cofactor">
    <cofactor evidence="1">
        <name>pyridoxal 5'-phosphate</name>
        <dbReference type="ChEBI" id="CHEBI:597326"/>
    </cofactor>
</comment>
<keyword evidence="5" id="KW-0472">Membrane</keyword>
<keyword evidence="3" id="KW-0808">Transferase</keyword>
<evidence type="ECO:0000256" key="2">
    <source>
        <dbReference type="ARBA" id="ARBA00022576"/>
    </source>
</evidence>
<dbReference type="InterPro" id="IPR051326">
    <property type="entry name" value="Kynurenine-oxoglutarate_AT"/>
</dbReference>
<keyword evidence="5" id="KW-0812">Transmembrane</keyword>
<name>A0ABQ2WQX0_9ALTE</name>
<organism evidence="7 8">
    <name type="scientific">Alishewanella tabrizica</name>
    <dbReference type="NCBI Taxonomy" id="671278"/>
    <lineage>
        <taxon>Bacteria</taxon>
        <taxon>Pseudomonadati</taxon>
        <taxon>Pseudomonadota</taxon>
        <taxon>Gammaproteobacteria</taxon>
        <taxon>Alteromonadales</taxon>
        <taxon>Alteromonadaceae</taxon>
        <taxon>Alishewanella</taxon>
    </lineage>
</organism>
<feature type="domain" description="Aminotransferase class I/classII large" evidence="6">
    <location>
        <begin position="48"/>
        <end position="401"/>
    </location>
</feature>
<accession>A0ABQ2WQX0</accession>
<sequence length="404" mass="44522">MSILETCQMIALMSIFATFSAIMSIISKLPAVGTTIFSQMSQLAASHDAINLSQGFPDFPADASLLANLARYSQAGFNQYAPMPGVMVLREQIAALTARCYQRQLCAAEEITVTSGATEALFVAIQMLVQPGDEVILFDPAYDSYAPAIQLAGGKSVHIRLDAPQYRVNWQQVAAAITARTRVIIVNSPHNPTGMVFSQADWLALEQLVCQHNLYCISDEVYEHMVFDAQPQRSAHCFAALAARSVIVSSFGKTFHVTGWKLGYAIAPAALTAEFRKIHQYVTFASFTPAQYAIAEMLQQHPEQVTNLGQFYQQKRDVFAQALADSRFQLLPCQGTYFQLVDYSAIAPTLSDSAFCQWLTIEHKVAAIPLSVFYQQGSDARIVRLCFAKQHATLHAAAERLCQL</sequence>
<proteinExistence type="predicted"/>
<dbReference type="NCBIfam" id="NF006569">
    <property type="entry name" value="PRK09082.1"/>
    <property type="match status" value="1"/>
</dbReference>
<dbReference type="InterPro" id="IPR015422">
    <property type="entry name" value="PyrdxlP-dep_Trfase_small"/>
</dbReference>
<reference evidence="8" key="1">
    <citation type="journal article" date="2019" name="Int. J. Syst. Evol. Microbiol.">
        <title>The Global Catalogue of Microorganisms (GCM) 10K type strain sequencing project: providing services to taxonomists for standard genome sequencing and annotation.</title>
        <authorList>
            <consortium name="The Broad Institute Genomics Platform"/>
            <consortium name="The Broad Institute Genome Sequencing Center for Infectious Disease"/>
            <person name="Wu L."/>
            <person name="Ma J."/>
        </authorList>
    </citation>
    <scope>NUCLEOTIDE SEQUENCE [LARGE SCALE GENOMIC DNA]</scope>
    <source>
        <strain evidence="8">KCTC 23723</strain>
    </source>
</reference>
<dbReference type="CDD" id="cd00609">
    <property type="entry name" value="AAT_like"/>
    <property type="match status" value="1"/>
</dbReference>
<evidence type="ECO:0000259" key="6">
    <source>
        <dbReference type="Pfam" id="PF00155"/>
    </source>
</evidence>
<keyword evidence="2 7" id="KW-0032">Aminotransferase</keyword>
<dbReference type="EMBL" id="BMYR01000011">
    <property type="protein sequence ID" value="GGW69028.1"/>
    <property type="molecule type" value="Genomic_DNA"/>
</dbReference>
<dbReference type="SUPFAM" id="SSF53383">
    <property type="entry name" value="PLP-dependent transferases"/>
    <property type="match status" value="1"/>
</dbReference>
<dbReference type="Pfam" id="PF00155">
    <property type="entry name" value="Aminotran_1_2"/>
    <property type="match status" value="1"/>
</dbReference>
<dbReference type="Proteomes" id="UP000634667">
    <property type="component" value="Unassembled WGS sequence"/>
</dbReference>
<protein>
    <submittedName>
        <fullName evidence="7">Aminotransferase</fullName>
    </submittedName>
</protein>
<evidence type="ECO:0000256" key="3">
    <source>
        <dbReference type="ARBA" id="ARBA00022679"/>
    </source>
</evidence>
<dbReference type="InterPro" id="IPR015424">
    <property type="entry name" value="PyrdxlP-dep_Trfase"/>
</dbReference>
<evidence type="ECO:0000256" key="1">
    <source>
        <dbReference type="ARBA" id="ARBA00001933"/>
    </source>
</evidence>
<gene>
    <name evidence="7" type="primary">ybdL</name>
    <name evidence="7" type="ORF">GCM10008111_26380</name>
</gene>
<keyword evidence="4" id="KW-0663">Pyridoxal phosphate</keyword>
<evidence type="ECO:0000256" key="4">
    <source>
        <dbReference type="ARBA" id="ARBA00022898"/>
    </source>
</evidence>
<evidence type="ECO:0000313" key="8">
    <source>
        <dbReference type="Proteomes" id="UP000634667"/>
    </source>
</evidence>
<dbReference type="InterPro" id="IPR015421">
    <property type="entry name" value="PyrdxlP-dep_Trfase_major"/>
</dbReference>
<comment type="caution">
    <text evidence="7">The sequence shown here is derived from an EMBL/GenBank/DDBJ whole genome shotgun (WGS) entry which is preliminary data.</text>
</comment>
<dbReference type="Gene3D" id="3.90.1150.10">
    <property type="entry name" value="Aspartate Aminotransferase, domain 1"/>
    <property type="match status" value="1"/>
</dbReference>
<dbReference type="PANTHER" id="PTHR43807">
    <property type="entry name" value="FI04487P"/>
    <property type="match status" value="1"/>
</dbReference>
<keyword evidence="5" id="KW-1133">Transmembrane helix</keyword>
<feature type="transmembrane region" description="Helical" evidence="5">
    <location>
        <begin position="7"/>
        <end position="26"/>
    </location>
</feature>
<dbReference type="Gene3D" id="3.40.640.10">
    <property type="entry name" value="Type I PLP-dependent aspartate aminotransferase-like (Major domain)"/>
    <property type="match status" value="1"/>
</dbReference>
<dbReference type="InterPro" id="IPR004839">
    <property type="entry name" value="Aminotransferase_I/II_large"/>
</dbReference>
<keyword evidence="8" id="KW-1185">Reference proteome</keyword>
<dbReference type="PANTHER" id="PTHR43807:SF20">
    <property type="entry name" value="FI04487P"/>
    <property type="match status" value="1"/>
</dbReference>
<dbReference type="GO" id="GO:0008483">
    <property type="term" value="F:transaminase activity"/>
    <property type="evidence" value="ECO:0007669"/>
    <property type="project" value="UniProtKB-KW"/>
</dbReference>
<evidence type="ECO:0000256" key="5">
    <source>
        <dbReference type="SAM" id="Phobius"/>
    </source>
</evidence>
<evidence type="ECO:0000313" key="7">
    <source>
        <dbReference type="EMBL" id="GGW69028.1"/>
    </source>
</evidence>